<keyword evidence="4" id="KW-0963">Cytoplasm</keyword>
<dbReference type="GO" id="GO:0005524">
    <property type="term" value="F:ATP binding"/>
    <property type="evidence" value="ECO:0007669"/>
    <property type="project" value="UniProtKB-KW"/>
</dbReference>
<dbReference type="GO" id="GO:0005737">
    <property type="term" value="C:cytoplasm"/>
    <property type="evidence" value="ECO:0007669"/>
    <property type="project" value="UniProtKB-SubCell"/>
</dbReference>
<dbReference type="PANTHER" id="PTHR33540:SF2">
    <property type="entry name" value="TRNA THREONYLCARBAMOYLADENOSINE BIOSYNTHESIS PROTEIN TSAE"/>
    <property type="match status" value="1"/>
</dbReference>
<accession>A0A0G1H7Q6</accession>
<dbReference type="SUPFAM" id="SSF52540">
    <property type="entry name" value="P-loop containing nucleoside triphosphate hydrolases"/>
    <property type="match status" value="1"/>
</dbReference>
<evidence type="ECO:0000256" key="8">
    <source>
        <dbReference type="ARBA" id="ARBA00022840"/>
    </source>
</evidence>
<comment type="subcellular location">
    <subcellularLocation>
        <location evidence="1">Cytoplasm</location>
    </subcellularLocation>
</comment>
<comment type="caution">
    <text evidence="11">The sequence shown here is derived from an EMBL/GenBank/DDBJ whole genome shotgun (WGS) entry which is preliminary data.</text>
</comment>
<dbReference type="PATRIC" id="fig|1619017.3.peg.13"/>
<evidence type="ECO:0000313" key="11">
    <source>
        <dbReference type="EMBL" id="KKT43421.1"/>
    </source>
</evidence>
<keyword evidence="9" id="KW-0460">Magnesium</keyword>
<dbReference type="EMBL" id="LCHW01000001">
    <property type="protein sequence ID" value="KKT43421.1"/>
    <property type="molecule type" value="Genomic_DNA"/>
</dbReference>
<organism evidence="11 12">
    <name type="scientific">Candidatus Wolfebacteria bacterium GW2011_GWE2_44_13</name>
    <dbReference type="NCBI Taxonomy" id="1619017"/>
    <lineage>
        <taxon>Bacteria</taxon>
        <taxon>Candidatus Wolfeibacteriota</taxon>
    </lineage>
</organism>
<proteinExistence type="inferred from homology"/>
<evidence type="ECO:0000256" key="10">
    <source>
        <dbReference type="ARBA" id="ARBA00032441"/>
    </source>
</evidence>
<evidence type="ECO:0000313" key="12">
    <source>
        <dbReference type="Proteomes" id="UP000034051"/>
    </source>
</evidence>
<evidence type="ECO:0000256" key="2">
    <source>
        <dbReference type="ARBA" id="ARBA00007599"/>
    </source>
</evidence>
<evidence type="ECO:0000256" key="6">
    <source>
        <dbReference type="ARBA" id="ARBA00022723"/>
    </source>
</evidence>
<dbReference type="AlphaFoldDB" id="A0A0G1H7Q6"/>
<dbReference type="GO" id="GO:0046872">
    <property type="term" value="F:metal ion binding"/>
    <property type="evidence" value="ECO:0007669"/>
    <property type="project" value="UniProtKB-KW"/>
</dbReference>
<dbReference type="Proteomes" id="UP000034051">
    <property type="component" value="Unassembled WGS sequence"/>
</dbReference>
<evidence type="ECO:0000256" key="4">
    <source>
        <dbReference type="ARBA" id="ARBA00022490"/>
    </source>
</evidence>
<reference evidence="11 12" key="1">
    <citation type="journal article" date="2015" name="Nature">
        <title>rRNA introns, odd ribosomes, and small enigmatic genomes across a large radiation of phyla.</title>
        <authorList>
            <person name="Brown C.T."/>
            <person name="Hug L.A."/>
            <person name="Thomas B.C."/>
            <person name="Sharon I."/>
            <person name="Castelle C.J."/>
            <person name="Singh A."/>
            <person name="Wilkins M.J."/>
            <person name="Williams K.H."/>
            <person name="Banfield J.F."/>
        </authorList>
    </citation>
    <scope>NUCLEOTIDE SEQUENCE [LARGE SCALE GENOMIC DNA]</scope>
</reference>
<dbReference type="InterPro" id="IPR027417">
    <property type="entry name" value="P-loop_NTPase"/>
</dbReference>
<dbReference type="InterPro" id="IPR003442">
    <property type="entry name" value="T6A_TsaE"/>
</dbReference>
<gene>
    <name evidence="11" type="ORF">UW32_C0001G0013</name>
</gene>
<name>A0A0G1H7Q6_9BACT</name>
<dbReference type="GO" id="GO:0002949">
    <property type="term" value="P:tRNA threonylcarbamoyladenosine modification"/>
    <property type="evidence" value="ECO:0007669"/>
    <property type="project" value="InterPro"/>
</dbReference>
<sequence>MKYKTKSATETKLVAKIFAEELVAITPRKRALAVLLKGDLGAGKTTFTQGLMRALGVKKRILSPTFALLRSYTVRAGNFSKVHHFDCYRIGEAKEMNDLGFSDLLKDPKNIILIEWPERIRTILPREKVTVVLAHGDTAKERIIEVK</sequence>
<evidence type="ECO:0000256" key="7">
    <source>
        <dbReference type="ARBA" id="ARBA00022741"/>
    </source>
</evidence>
<dbReference type="NCBIfam" id="TIGR00150">
    <property type="entry name" value="T6A_YjeE"/>
    <property type="match status" value="1"/>
</dbReference>
<comment type="similarity">
    <text evidence="2">Belongs to the TsaE family.</text>
</comment>
<protein>
    <recommendedName>
        <fullName evidence="3">tRNA threonylcarbamoyladenosine biosynthesis protein TsaE</fullName>
    </recommendedName>
    <alternativeName>
        <fullName evidence="10">t(6)A37 threonylcarbamoyladenosine biosynthesis protein TsaE</fullName>
    </alternativeName>
</protein>
<dbReference type="PANTHER" id="PTHR33540">
    <property type="entry name" value="TRNA THREONYLCARBAMOYLADENOSINE BIOSYNTHESIS PROTEIN TSAE"/>
    <property type="match status" value="1"/>
</dbReference>
<evidence type="ECO:0000256" key="3">
    <source>
        <dbReference type="ARBA" id="ARBA00019010"/>
    </source>
</evidence>
<evidence type="ECO:0000256" key="5">
    <source>
        <dbReference type="ARBA" id="ARBA00022694"/>
    </source>
</evidence>
<keyword evidence="6" id="KW-0479">Metal-binding</keyword>
<keyword evidence="5" id="KW-0819">tRNA processing</keyword>
<keyword evidence="7" id="KW-0547">Nucleotide-binding</keyword>
<evidence type="ECO:0000256" key="1">
    <source>
        <dbReference type="ARBA" id="ARBA00004496"/>
    </source>
</evidence>
<dbReference type="Pfam" id="PF02367">
    <property type="entry name" value="TsaE"/>
    <property type="match status" value="1"/>
</dbReference>
<dbReference type="Gene3D" id="3.40.50.300">
    <property type="entry name" value="P-loop containing nucleotide triphosphate hydrolases"/>
    <property type="match status" value="1"/>
</dbReference>
<keyword evidence="8" id="KW-0067">ATP-binding</keyword>
<evidence type="ECO:0000256" key="9">
    <source>
        <dbReference type="ARBA" id="ARBA00022842"/>
    </source>
</evidence>